<keyword evidence="3" id="KW-0812">Transmembrane</keyword>
<feature type="repeat" description="TPR" evidence="1">
    <location>
        <begin position="315"/>
        <end position="348"/>
    </location>
</feature>
<keyword evidence="1" id="KW-0802">TPR repeat</keyword>
<dbReference type="PROSITE" id="PS50005">
    <property type="entry name" value="TPR"/>
    <property type="match status" value="1"/>
</dbReference>
<keyword evidence="3" id="KW-0472">Membrane</keyword>
<dbReference type="InterPro" id="IPR019734">
    <property type="entry name" value="TPR_rpt"/>
</dbReference>
<dbReference type="InterPro" id="IPR040201">
    <property type="entry name" value="Mrg3-like"/>
</dbReference>
<sequence>MFNAVPRHFGALPARTPTISSIPRSQFPPNRHYSSSLTSRYGNLQRHYRYLPTSHFSQVRSYKTSMERFREEMREGSRGIWRKHPIGLPLMILAASMSMVMLGFAIHGHRRRREFLSKFPAPVTDQLRKAVYYTEIDLKPAEAMMWYKRALIAADQIDMHPFSDEVVGIRLKAVEMLERAELVIPAAQTLEKIRADCRQWVINGRRKQIIQEKERAGKGASEKVDPEATEEENQLRQREELEGRFRDRAIKRTVGAGIKLGELYASDYIRDLEKAEKALSGAVEDGIAELQRRRQLDLPVLSEEGEDHLNLKEVATAYTELADLYTKRGKHDLATILYIQALPLVKEDEGASTTCAQVVLLNNVASQIAEQAHHIPPASATPPTPPSAQQTGASGDVLLPQSREQLLDAATQWAKKALDVAEHIKSPIRDEECDQACLAATYNLGELAEMKREFSLARRFYEESRSLAKAQGFKKGVKKADEALKRVKDL</sequence>
<dbReference type="STRING" id="1447883.A0A2B7YHR3"/>
<accession>A0A2B7YHR3</accession>
<dbReference type="InterPro" id="IPR011990">
    <property type="entry name" value="TPR-like_helical_dom_sf"/>
</dbReference>
<evidence type="ECO:0000313" key="4">
    <source>
        <dbReference type="EMBL" id="PGH20730.1"/>
    </source>
</evidence>
<dbReference type="SUPFAM" id="SSF48452">
    <property type="entry name" value="TPR-like"/>
    <property type="match status" value="1"/>
</dbReference>
<gene>
    <name evidence="4" type="ORF">AJ80_03490</name>
</gene>
<feature type="region of interest" description="Disordered" evidence="2">
    <location>
        <begin position="375"/>
        <end position="394"/>
    </location>
</feature>
<reference evidence="4 5" key="1">
    <citation type="submission" date="2017-10" db="EMBL/GenBank/DDBJ databases">
        <title>Comparative genomics in systemic dimorphic fungi from Ajellomycetaceae.</title>
        <authorList>
            <person name="Munoz J.F."/>
            <person name="Mcewen J.G."/>
            <person name="Clay O.K."/>
            <person name="Cuomo C.A."/>
        </authorList>
    </citation>
    <scope>NUCLEOTIDE SEQUENCE [LARGE SCALE GENOMIC DNA]</scope>
    <source>
        <strain evidence="4 5">UAMH7299</strain>
    </source>
</reference>
<dbReference type="GO" id="GO:0031942">
    <property type="term" value="C:i-AAA complex"/>
    <property type="evidence" value="ECO:0007669"/>
    <property type="project" value="TreeGrafter"/>
</dbReference>
<dbReference type="CDD" id="cd24145">
    <property type="entry name" value="Mgr3-like"/>
    <property type="match status" value="1"/>
</dbReference>
<evidence type="ECO:0000313" key="5">
    <source>
        <dbReference type="Proteomes" id="UP000224634"/>
    </source>
</evidence>
<evidence type="ECO:0000256" key="1">
    <source>
        <dbReference type="PROSITE-ProRule" id="PRU00339"/>
    </source>
</evidence>
<feature type="transmembrane region" description="Helical" evidence="3">
    <location>
        <begin position="86"/>
        <end position="106"/>
    </location>
</feature>
<name>A0A2B7YHR3_POLH7</name>
<comment type="caution">
    <text evidence="4">The sequence shown here is derived from an EMBL/GenBank/DDBJ whole genome shotgun (WGS) entry which is preliminary data.</text>
</comment>
<dbReference type="GO" id="GO:0051787">
    <property type="term" value="F:misfolded protein binding"/>
    <property type="evidence" value="ECO:0007669"/>
    <property type="project" value="TreeGrafter"/>
</dbReference>
<feature type="region of interest" description="Disordered" evidence="2">
    <location>
        <begin position="212"/>
        <end position="236"/>
    </location>
</feature>
<dbReference type="PANTHER" id="PTHR28142">
    <property type="entry name" value="MITOCHONDRIAL INNER MEMBRANE I-AAA PROTEASE SUPERCOMPLEX SUBUNIT MGR3-RELATED"/>
    <property type="match status" value="1"/>
</dbReference>
<keyword evidence="3" id="KW-1133">Transmembrane helix</keyword>
<dbReference type="OrthoDB" id="10050400at2759"/>
<dbReference type="Proteomes" id="UP000224634">
    <property type="component" value="Unassembled WGS sequence"/>
</dbReference>
<evidence type="ECO:0000256" key="3">
    <source>
        <dbReference type="SAM" id="Phobius"/>
    </source>
</evidence>
<organism evidence="4 5">
    <name type="scientific">Polytolypa hystricis (strain UAMH7299)</name>
    <dbReference type="NCBI Taxonomy" id="1447883"/>
    <lineage>
        <taxon>Eukaryota</taxon>
        <taxon>Fungi</taxon>
        <taxon>Dikarya</taxon>
        <taxon>Ascomycota</taxon>
        <taxon>Pezizomycotina</taxon>
        <taxon>Eurotiomycetes</taxon>
        <taxon>Eurotiomycetidae</taxon>
        <taxon>Onygenales</taxon>
        <taxon>Onygenales incertae sedis</taxon>
        <taxon>Polytolypa</taxon>
    </lineage>
</organism>
<keyword evidence="5" id="KW-1185">Reference proteome</keyword>
<dbReference type="PANTHER" id="PTHR28142:SF1">
    <property type="entry name" value="MITOCHONDRIAL INNER MEMBRANE I-AAA PROTEASE SUPERCOMPLEX SUBUNIT MGR3-RELATED"/>
    <property type="match status" value="1"/>
</dbReference>
<dbReference type="GO" id="GO:0006515">
    <property type="term" value="P:protein quality control for misfolded or incompletely synthesized proteins"/>
    <property type="evidence" value="ECO:0007669"/>
    <property type="project" value="TreeGrafter"/>
</dbReference>
<dbReference type="Gene3D" id="1.25.40.10">
    <property type="entry name" value="Tetratricopeptide repeat domain"/>
    <property type="match status" value="1"/>
</dbReference>
<dbReference type="AlphaFoldDB" id="A0A2B7YHR3"/>
<protein>
    <submittedName>
        <fullName evidence="4">Uncharacterized protein</fullName>
    </submittedName>
</protein>
<dbReference type="EMBL" id="PDNA01000039">
    <property type="protein sequence ID" value="PGH20730.1"/>
    <property type="molecule type" value="Genomic_DNA"/>
</dbReference>
<feature type="compositionally biased region" description="Basic and acidic residues" evidence="2">
    <location>
        <begin position="212"/>
        <end position="226"/>
    </location>
</feature>
<evidence type="ECO:0000256" key="2">
    <source>
        <dbReference type="SAM" id="MobiDB-lite"/>
    </source>
</evidence>
<dbReference type="SMART" id="SM00028">
    <property type="entry name" value="TPR"/>
    <property type="match status" value="2"/>
</dbReference>
<proteinExistence type="predicted"/>